<comment type="subcellular location">
    <subcellularLocation>
        <location evidence="1">Membrane</location>
        <topology evidence="1">Multi-pass membrane protein</topology>
    </subcellularLocation>
</comment>
<dbReference type="Pfam" id="PF02133">
    <property type="entry name" value="Transp_cyt_pur"/>
    <property type="match status" value="1"/>
</dbReference>
<organism evidence="10 11">
    <name type="scientific">Brettanomyces naardenensis</name>
    <name type="common">Yeast</name>
    <dbReference type="NCBI Taxonomy" id="13370"/>
    <lineage>
        <taxon>Eukaryota</taxon>
        <taxon>Fungi</taxon>
        <taxon>Dikarya</taxon>
        <taxon>Ascomycota</taxon>
        <taxon>Saccharomycotina</taxon>
        <taxon>Pichiomycetes</taxon>
        <taxon>Pichiales</taxon>
        <taxon>Pichiaceae</taxon>
        <taxon>Brettanomyces</taxon>
    </lineage>
</organism>
<evidence type="ECO:0000313" key="10">
    <source>
        <dbReference type="EMBL" id="VEU22067.1"/>
    </source>
</evidence>
<dbReference type="PANTHER" id="PTHR31806">
    <property type="entry name" value="PURINE-CYTOSINE PERMEASE FCY2-RELATED"/>
    <property type="match status" value="1"/>
</dbReference>
<evidence type="ECO:0000256" key="4">
    <source>
        <dbReference type="ARBA" id="ARBA00022553"/>
    </source>
</evidence>
<keyword evidence="11" id="KW-1185">Reference proteome</keyword>
<keyword evidence="5 9" id="KW-0812">Transmembrane</keyword>
<evidence type="ECO:0000256" key="9">
    <source>
        <dbReference type="SAM" id="Phobius"/>
    </source>
</evidence>
<feature type="transmembrane region" description="Helical" evidence="9">
    <location>
        <begin position="376"/>
        <end position="396"/>
    </location>
</feature>
<dbReference type="CDD" id="cd11484">
    <property type="entry name" value="SLC-NCS1sbd_CobB-like"/>
    <property type="match status" value="1"/>
</dbReference>
<comment type="similarity">
    <text evidence="2 8">Belongs to the purine-cytosine permease (2.A.39) family.</text>
</comment>
<dbReference type="PIRSF" id="PIRSF002744">
    <property type="entry name" value="Pur-cyt_permease"/>
    <property type="match status" value="1"/>
</dbReference>
<feature type="transmembrane region" description="Helical" evidence="9">
    <location>
        <begin position="93"/>
        <end position="117"/>
    </location>
</feature>
<reference evidence="10 11" key="1">
    <citation type="submission" date="2018-12" db="EMBL/GenBank/DDBJ databases">
        <authorList>
            <person name="Tiukova I."/>
            <person name="Dainat J."/>
        </authorList>
    </citation>
    <scope>NUCLEOTIDE SEQUENCE [LARGE SCALE GENOMIC DNA]</scope>
</reference>
<evidence type="ECO:0000313" key="11">
    <source>
        <dbReference type="Proteomes" id="UP000290900"/>
    </source>
</evidence>
<feature type="transmembrane region" description="Helical" evidence="9">
    <location>
        <begin position="129"/>
        <end position="152"/>
    </location>
</feature>
<dbReference type="GO" id="GO:0015205">
    <property type="term" value="F:nucleobase transmembrane transporter activity"/>
    <property type="evidence" value="ECO:0007669"/>
    <property type="project" value="TreeGrafter"/>
</dbReference>
<dbReference type="InterPro" id="IPR026030">
    <property type="entry name" value="Pur-cyt_permease_Fcy2/21/22"/>
</dbReference>
<evidence type="ECO:0000256" key="8">
    <source>
        <dbReference type="PIRNR" id="PIRNR002744"/>
    </source>
</evidence>
<feature type="transmembrane region" description="Helical" evidence="9">
    <location>
        <begin position="206"/>
        <end position="226"/>
    </location>
</feature>
<feature type="transmembrane region" description="Helical" evidence="9">
    <location>
        <begin position="246"/>
        <end position="265"/>
    </location>
</feature>
<feature type="transmembrane region" description="Helical" evidence="9">
    <location>
        <begin position="408"/>
        <end position="427"/>
    </location>
</feature>
<dbReference type="PANTHER" id="PTHR31806:SF1">
    <property type="entry name" value="PURINE-CYTOSINE PERMEASE FCY2-RELATED"/>
    <property type="match status" value="1"/>
</dbReference>
<keyword evidence="7 8" id="KW-0472">Membrane</keyword>
<keyword evidence="6 9" id="KW-1133">Transmembrane helix</keyword>
<evidence type="ECO:0000256" key="5">
    <source>
        <dbReference type="ARBA" id="ARBA00022692"/>
    </source>
</evidence>
<dbReference type="GO" id="GO:0000329">
    <property type="term" value="C:fungal-type vacuole membrane"/>
    <property type="evidence" value="ECO:0007669"/>
    <property type="project" value="TreeGrafter"/>
</dbReference>
<keyword evidence="4" id="KW-0597">Phosphoprotein</keyword>
<evidence type="ECO:0000256" key="2">
    <source>
        <dbReference type="ARBA" id="ARBA00008974"/>
    </source>
</evidence>
<proteinExistence type="inferred from homology"/>
<gene>
    <name evidence="10" type="ORF">BRENAR_LOCUS2799</name>
</gene>
<evidence type="ECO:0000256" key="6">
    <source>
        <dbReference type="ARBA" id="ARBA00022989"/>
    </source>
</evidence>
<dbReference type="AlphaFoldDB" id="A0A448YMF4"/>
<feature type="transmembrane region" description="Helical" evidence="9">
    <location>
        <begin position="486"/>
        <end position="502"/>
    </location>
</feature>
<feature type="transmembrane region" description="Helical" evidence="9">
    <location>
        <begin position="172"/>
        <end position="194"/>
    </location>
</feature>
<dbReference type="STRING" id="13370.A0A448YMF4"/>
<accession>A0A448YMF4</accession>
<protein>
    <submittedName>
        <fullName evidence="10">DEKNAAC103063</fullName>
    </submittedName>
</protein>
<dbReference type="GO" id="GO:0005886">
    <property type="term" value="C:plasma membrane"/>
    <property type="evidence" value="ECO:0007669"/>
    <property type="project" value="TreeGrafter"/>
</dbReference>
<dbReference type="FunCoup" id="A0A448YMF4">
    <property type="interactions" value="62"/>
</dbReference>
<dbReference type="FunFam" id="1.10.4160.10:FF:000002">
    <property type="entry name" value="Purine-cytosine permease fcyB"/>
    <property type="match status" value="1"/>
</dbReference>
<feature type="transmembrane region" description="Helical" evidence="9">
    <location>
        <begin position="277"/>
        <end position="294"/>
    </location>
</feature>
<sequence length="512" mass="56047">MSDDPDFEKGVVPVDDSYNKVYDEFEPKPLAYYHRIMKMFHGETRGIERVPEVEKTQTSVLAPSTLWFAINMVIAAYALGVISYPTFGLDFGSSLLTIIFFNILGSIPVAFFSIFGARFGLRQMIISRFLVGVITSKIFAVLNCIACVGWAAVNTMSSAQLLHIVNNQALPPWAGCVIVIACTILVSFFGYNVIHAYERWSWIPNTAVFIAIIARFAMAGVFKAGIQNDDGEWVTWGKGPTLAGGILSFGGAIFGFSAGWATYAADYTTYMKTNASAWKIFFGVLTGLSVPLIFTEALGAACVTGIKTDPTYAELYKEYSVGGLIYAILVQDSLHGFGQFLCVLLALSTVCNNIPNMYSIALGAQSLWSKFAKVPRVTWTVIGNGLILAICIPAYYKFSAVVENFMNLIGYYLGIYIGISFTEHFAFRKGFAGYHAEDYDNSKKLNPGYAGTLAFCVGVVGAVLGMDQTWYEGVIAKKIGDYGGDIGFQLSAVFSFITYAIARPIEIKYFGR</sequence>
<feature type="transmembrane region" description="Helical" evidence="9">
    <location>
        <begin position="336"/>
        <end position="355"/>
    </location>
</feature>
<name>A0A448YMF4_BRENA</name>
<dbReference type="Gene3D" id="1.10.4160.10">
    <property type="entry name" value="Hydantoin permease"/>
    <property type="match status" value="1"/>
</dbReference>
<feature type="transmembrane region" description="Helical" evidence="9">
    <location>
        <begin position="448"/>
        <end position="466"/>
    </location>
</feature>
<dbReference type="InParanoid" id="A0A448YMF4"/>
<evidence type="ECO:0000256" key="3">
    <source>
        <dbReference type="ARBA" id="ARBA00022448"/>
    </source>
</evidence>
<evidence type="ECO:0000256" key="7">
    <source>
        <dbReference type="ARBA" id="ARBA00023136"/>
    </source>
</evidence>
<dbReference type="GO" id="GO:0015856">
    <property type="term" value="P:cytosine transport"/>
    <property type="evidence" value="ECO:0007669"/>
    <property type="project" value="UniProtKB-ARBA"/>
</dbReference>
<feature type="transmembrane region" description="Helical" evidence="9">
    <location>
        <begin position="65"/>
        <end position="87"/>
    </location>
</feature>
<dbReference type="InterPro" id="IPR001248">
    <property type="entry name" value="Pur-cyt_permease"/>
</dbReference>
<dbReference type="OrthoDB" id="2116389at2759"/>
<dbReference type="Proteomes" id="UP000290900">
    <property type="component" value="Unassembled WGS sequence"/>
</dbReference>
<dbReference type="EMBL" id="CAACVR010000017">
    <property type="protein sequence ID" value="VEU22067.1"/>
    <property type="molecule type" value="Genomic_DNA"/>
</dbReference>
<keyword evidence="3 8" id="KW-0813">Transport</keyword>
<evidence type="ECO:0000256" key="1">
    <source>
        <dbReference type="ARBA" id="ARBA00004141"/>
    </source>
</evidence>